<keyword evidence="3" id="KW-1185">Reference proteome</keyword>
<proteinExistence type="predicted"/>
<dbReference type="OrthoDB" id="8480914at2"/>
<dbReference type="Proteomes" id="UP000266934">
    <property type="component" value="Chromosome"/>
</dbReference>
<dbReference type="AlphaFoldDB" id="A0A348G1E5"/>
<accession>A0A348G1E5</accession>
<protein>
    <recommendedName>
        <fullName evidence="4">HK97 gp10 family phage protein</fullName>
    </recommendedName>
</protein>
<dbReference type="EMBL" id="AP018907">
    <property type="protein sequence ID" value="BBF93378.1"/>
    <property type="molecule type" value="Genomic_DNA"/>
</dbReference>
<organism evidence="2 3">
    <name type="scientific">Blastochloris tepida</name>
    <dbReference type="NCBI Taxonomy" id="2233851"/>
    <lineage>
        <taxon>Bacteria</taxon>
        <taxon>Pseudomonadati</taxon>
        <taxon>Pseudomonadota</taxon>
        <taxon>Alphaproteobacteria</taxon>
        <taxon>Hyphomicrobiales</taxon>
        <taxon>Blastochloridaceae</taxon>
        <taxon>Blastochloris</taxon>
    </lineage>
</organism>
<evidence type="ECO:0000313" key="3">
    <source>
        <dbReference type="Proteomes" id="UP000266934"/>
    </source>
</evidence>
<feature type="region of interest" description="Disordered" evidence="1">
    <location>
        <begin position="47"/>
        <end position="68"/>
    </location>
</feature>
<sequence length="147" mass="16166">MTDNRQVVTRLMSRVLAKARPAAMSELEHQADALVAEMRAKVAKGETGHLAASIRREPGPRPNSVRVRAGGTLTRKPIKGDSIFGAFVAGLKAGLKGQEPYYDYARAIEFGIQGVPPQPFFFATYRKRKRAIRKAVKDAMKRAVETA</sequence>
<dbReference type="KEGG" id="blag:BLTE_20630"/>
<reference evidence="2 3" key="1">
    <citation type="submission" date="2018-08" db="EMBL/GenBank/DDBJ databases">
        <title>Complete genome sequencing of Blastochloris tepida GI.</title>
        <authorList>
            <person name="Tsukatani Y."/>
            <person name="Mori H."/>
        </authorList>
    </citation>
    <scope>NUCLEOTIDE SEQUENCE [LARGE SCALE GENOMIC DNA]</scope>
    <source>
        <strain evidence="2 3">GI</strain>
    </source>
</reference>
<evidence type="ECO:0008006" key="4">
    <source>
        <dbReference type="Google" id="ProtNLM"/>
    </source>
</evidence>
<evidence type="ECO:0000313" key="2">
    <source>
        <dbReference type="EMBL" id="BBF93378.1"/>
    </source>
</evidence>
<name>A0A348G1E5_9HYPH</name>
<dbReference type="RefSeq" id="WP_126400100.1">
    <property type="nucleotide sequence ID" value="NZ_AP018907.1"/>
</dbReference>
<evidence type="ECO:0000256" key="1">
    <source>
        <dbReference type="SAM" id="MobiDB-lite"/>
    </source>
</evidence>
<gene>
    <name evidence="2" type="ORF">BLTE_20630</name>
</gene>